<dbReference type="OrthoDB" id="9758333at2"/>
<dbReference type="InterPro" id="IPR017853">
    <property type="entry name" value="GH"/>
</dbReference>
<dbReference type="InterPro" id="IPR013780">
    <property type="entry name" value="Glyco_hydro_b"/>
</dbReference>
<dbReference type="Pfam" id="PF22848">
    <property type="entry name" value="ASD1_dom"/>
    <property type="match status" value="1"/>
</dbReference>
<keyword evidence="6" id="KW-0119">Carbohydrate metabolism</keyword>
<organism evidence="10 11">
    <name type="scientific">Nitrospirillum amazonense</name>
    <dbReference type="NCBI Taxonomy" id="28077"/>
    <lineage>
        <taxon>Bacteria</taxon>
        <taxon>Pseudomonadati</taxon>
        <taxon>Pseudomonadota</taxon>
        <taxon>Alphaproteobacteria</taxon>
        <taxon>Rhodospirillales</taxon>
        <taxon>Azospirillaceae</taxon>
        <taxon>Nitrospirillum</taxon>
    </lineage>
</organism>
<keyword evidence="7" id="KW-0326">Glycosidase</keyword>
<dbReference type="GO" id="GO:0046373">
    <property type="term" value="P:L-arabinose metabolic process"/>
    <property type="evidence" value="ECO:0007669"/>
    <property type="project" value="InterPro"/>
</dbReference>
<proteinExistence type="inferred from homology"/>
<comment type="catalytic activity">
    <reaction evidence="1">
        <text>Hydrolysis of terminal non-reducing alpha-L-arabinofuranoside residues in alpha-L-arabinosides.</text>
        <dbReference type="EC" id="3.2.1.55"/>
    </reaction>
</comment>
<gene>
    <name evidence="10" type="ORF">FBZ90_101341</name>
</gene>
<reference evidence="10 11" key="1">
    <citation type="submission" date="2019-06" db="EMBL/GenBank/DDBJ databases">
        <title>Genomic Encyclopedia of Type Strains, Phase IV (KMG-V): Genome sequencing to study the core and pangenomes of soil and plant-associated prokaryotes.</title>
        <authorList>
            <person name="Whitman W."/>
        </authorList>
    </citation>
    <scope>NUCLEOTIDE SEQUENCE [LARGE SCALE GENOMIC DNA]</scope>
    <source>
        <strain evidence="10 11">BR 11622</strain>
    </source>
</reference>
<dbReference type="GO" id="GO:0000272">
    <property type="term" value="P:polysaccharide catabolic process"/>
    <property type="evidence" value="ECO:0007669"/>
    <property type="project" value="TreeGrafter"/>
</dbReference>
<evidence type="ECO:0000256" key="7">
    <source>
        <dbReference type="ARBA" id="ARBA00023295"/>
    </source>
</evidence>
<dbReference type="PANTHER" id="PTHR43576">
    <property type="entry name" value="ALPHA-L-ARABINOFURANOSIDASE C-RELATED"/>
    <property type="match status" value="1"/>
</dbReference>
<dbReference type="Pfam" id="PF06964">
    <property type="entry name" value="Alpha-L-AF_C"/>
    <property type="match status" value="1"/>
</dbReference>
<protein>
    <recommendedName>
        <fullName evidence="4">non-reducing end alpha-L-arabinofuranosidase</fullName>
        <ecNumber evidence="4">3.2.1.55</ecNumber>
    </recommendedName>
</protein>
<dbReference type="EC" id="3.2.1.55" evidence="4"/>
<dbReference type="Proteomes" id="UP000315751">
    <property type="component" value="Unassembled WGS sequence"/>
</dbReference>
<dbReference type="AlphaFoldDB" id="A0A560HHS7"/>
<feature type="signal peptide" evidence="8">
    <location>
        <begin position="1"/>
        <end position="30"/>
    </location>
</feature>
<dbReference type="InterPro" id="IPR010720">
    <property type="entry name" value="Alpha-L-AF_C"/>
</dbReference>
<dbReference type="SUPFAM" id="SSF51445">
    <property type="entry name" value="(Trans)glycosidases"/>
    <property type="match status" value="1"/>
</dbReference>
<keyword evidence="8" id="KW-0732">Signal</keyword>
<evidence type="ECO:0000313" key="10">
    <source>
        <dbReference type="EMBL" id="TWB46006.1"/>
    </source>
</evidence>
<dbReference type="Gene3D" id="2.60.40.1180">
    <property type="entry name" value="Golgi alpha-mannosidase II"/>
    <property type="match status" value="1"/>
</dbReference>
<dbReference type="InterPro" id="IPR055235">
    <property type="entry name" value="ASD1_cat"/>
</dbReference>
<evidence type="ECO:0000259" key="9">
    <source>
        <dbReference type="SMART" id="SM00813"/>
    </source>
</evidence>
<feature type="domain" description="Alpha-L-arabinofuranosidase C-terminal" evidence="9">
    <location>
        <begin position="334"/>
        <end position="524"/>
    </location>
</feature>
<dbReference type="SUPFAM" id="SSF51011">
    <property type="entry name" value="Glycosyl hydrolase domain"/>
    <property type="match status" value="1"/>
</dbReference>
<evidence type="ECO:0000256" key="1">
    <source>
        <dbReference type="ARBA" id="ARBA00001462"/>
    </source>
</evidence>
<dbReference type="EMBL" id="VITR01000001">
    <property type="protein sequence ID" value="TWB46006.1"/>
    <property type="molecule type" value="Genomic_DNA"/>
</dbReference>
<dbReference type="PANTHER" id="PTHR43576:SF2">
    <property type="entry name" value="INTRACELLULAR EXO-ALPHA-L-ARABINOFURANOSIDASE 2"/>
    <property type="match status" value="1"/>
</dbReference>
<evidence type="ECO:0000256" key="6">
    <source>
        <dbReference type="ARBA" id="ARBA00023277"/>
    </source>
</evidence>
<dbReference type="GO" id="GO:0046556">
    <property type="term" value="F:alpha-L-arabinofuranosidase activity"/>
    <property type="evidence" value="ECO:0007669"/>
    <property type="project" value="UniProtKB-EC"/>
</dbReference>
<evidence type="ECO:0000256" key="5">
    <source>
        <dbReference type="ARBA" id="ARBA00022801"/>
    </source>
</evidence>
<dbReference type="RefSeq" id="WP_145729295.1">
    <property type="nucleotide sequence ID" value="NZ_VITR01000001.1"/>
</dbReference>
<keyword evidence="11" id="KW-1185">Reference proteome</keyword>
<dbReference type="SMART" id="SM00813">
    <property type="entry name" value="Alpha-L-AF_C"/>
    <property type="match status" value="1"/>
</dbReference>
<evidence type="ECO:0000256" key="2">
    <source>
        <dbReference type="ARBA" id="ARBA00007186"/>
    </source>
</evidence>
<evidence type="ECO:0000256" key="4">
    <source>
        <dbReference type="ARBA" id="ARBA00012670"/>
    </source>
</evidence>
<dbReference type="Gene3D" id="3.20.20.80">
    <property type="entry name" value="Glycosidases"/>
    <property type="match status" value="1"/>
</dbReference>
<keyword evidence="5" id="KW-0378">Hydrolase</keyword>
<feature type="chain" id="PRO_5021847934" description="non-reducing end alpha-L-arabinofuranosidase" evidence="8">
    <location>
        <begin position="31"/>
        <end position="531"/>
    </location>
</feature>
<comment type="similarity">
    <text evidence="2">Belongs to the glycosyl hydrolase 51 family.</text>
</comment>
<sequence length="531" mass="56939">MTRILRPAGRLAVAALLAGTALATATAAIAAGSAATVAVQADHPGAVIAPAIYGQFAEHLGTQIYGGIWVGPDSPIPNIRGYRKDVVEALKNLHVPVVRWPGGCFADEYHWRDGIGPKDRRPVIVNTNWGGVEENNAFGTHEFMDFSELIGAGTYVNGNLGSGSVREMADWVAYMTADNHGTLVQERRANGRDKPWTLNWFAVGNEVWGCGGNMRADYYADLLRQTRVFLKPGAGQPTKFIAVGPSDDDTAWTETIMARAGKEIDALSMHYYDVASFNMVPKGTWAKKGSATEFGEAEWFASIFGAYQIGTYISHHSAIMDKYDPEKRVALVVDEWGTWHDPTPGSNPGFLQQQNTLRDAVVAAISLNIFHAHADRVRMANIAQMVNVLQAMILTDGPRMVLTPTYHVFDMYKGFQGATSLPVTVTGPDYSQGGRAVAAVSASAGRGTDGVIRLALTNVDPNKAAPVQVTLAGLKAGKVTGRILTAPAMNSDNTFDHPQTVVPAAFSDAKLSGDTVSVTLPAKSVVVLELK</sequence>
<accession>A0A560HHS7</accession>
<evidence type="ECO:0000313" key="11">
    <source>
        <dbReference type="Proteomes" id="UP000315751"/>
    </source>
</evidence>
<evidence type="ECO:0000256" key="8">
    <source>
        <dbReference type="SAM" id="SignalP"/>
    </source>
</evidence>
<evidence type="ECO:0000256" key="3">
    <source>
        <dbReference type="ARBA" id="ARBA00011165"/>
    </source>
</evidence>
<name>A0A560HHS7_9PROT</name>
<comment type="subunit">
    <text evidence="3">Homohexamer; trimer of dimers.</text>
</comment>
<comment type="caution">
    <text evidence="10">The sequence shown here is derived from an EMBL/GenBank/DDBJ whole genome shotgun (WGS) entry which is preliminary data.</text>
</comment>